<dbReference type="SMART" id="SM00530">
    <property type="entry name" value="HTH_XRE"/>
    <property type="match status" value="1"/>
</dbReference>
<protein>
    <submittedName>
        <fullName evidence="2">Transcriptional repressor DicA</fullName>
    </submittedName>
</protein>
<dbReference type="PROSITE" id="PS50943">
    <property type="entry name" value="HTH_CROC1"/>
    <property type="match status" value="1"/>
</dbReference>
<sequence length="116" mass="13239">MKTISDKIFELLKEKGMSQKEFAQRTGIAESSISDWKKKRTNPVSDKILIICEVLDVTPYELLSGAEHTGNRSRDNNTYVISKETEIGMLVETYQKLDTNAQKRLIGYLEALKELL</sequence>
<dbReference type="InterPro" id="IPR010982">
    <property type="entry name" value="Lambda_DNA-bd_dom_sf"/>
</dbReference>
<evidence type="ECO:0000259" key="1">
    <source>
        <dbReference type="PROSITE" id="PS50943"/>
    </source>
</evidence>
<dbReference type="EMBL" id="CZBX01000008">
    <property type="protein sequence ID" value="CUQ89242.1"/>
    <property type="molecule type" value="Genomic_DNA"/>
</dbReference>
<organism evidence="2 3">
    <name type="scientific">[Ruminococcus] torques</name>
    <dbReference type="NCBI Taxonomy" id="33039"/>
    <lineage>
        <taxon>Bacteria</taxon>
        <taxon>Bacillati</taxon>
        <taxon>Bacillota</taxon>
        <taxon>Clostridia</taxon>
        <taxon>Lachnospirales</taxon>
        <taxon>Lachnospiraceae</taxon>
        <taxon>Mediterraneibacter</taxon>
    </lineage>
</organism>
<name>A0A174ZT74_9FIRM</name>
<dbReference type="Proteomes" id="UP000078383">
    <property type="component" value="Unassembled WGS sequence"/>
</dbReference>
<dbReference type="Pfam" id="PF01381">
    <property type="entry name" value="HTH_3"/>
    <property type="match status" value="1"/>
</dbReference>
<reference evidence="2 3" key="1">
    <citation type="submission" date="2015-09" db="EMBL/GenBank/DDBJ databases">
        <authorList>
            <consortium name="Pathogen Informatics"/>
        </authorList>
    </citation>
    <scope>NUCLEOTIDE SEQUENCE [LARGE SCALE GENOMIC DNA]</scope>
    <source>
        <strain evidence="2 3">2789STDY5834889</strain>
    </source>
</reference>
<dbReference type="RefSeq" id="WP_055172705.1">
    <property type="nucleotide sequence ID" value="NZ_CZBX01000008.1"/>
</dbReference>
<accession>A0A174ZT74</accession>
<dbReference type="Gene3D" id="1.10.260.40">
    <property type="entry name" value="lambda repressor-like DNA-binding domains"/>
    <property type="match status" value="1"/>
</dbReference>
<dbReference type="AlphaFoldDB" id="A0A174ZT74"/>
<proteinExistence type="predicted"/>
<dbReference type="GO" id="GO:0003677">
    <property type="term" value="F:DNA binding"/>
    <property type="evidence" value="ECO:0007669"/>
    <property type="project" value="InterPro"/>
</dbReference>
<dbReference type="CDD" id="cd00093">
    <property type="entry name" value="HTH_XRE"/>
    <property type="match status" value="1"/>
</dbReference>
<dbReference type="InterPro" id="IPR001387">
    <property type="entry name" value="Cro/C1-type_HTH"/>
</dbReference>
<dbReference type="OrthoDB" id="2062347at2"/>
<evidence type="ECO:0000313" key="3">
    <source>
        <dbReference type="Proteomes" id="UP000078383"/>
    </source>
</evidence>
<feature type="domain" description="HTH cro/C1-type" evidence="1">
    <location>
        <begin position="10"/>
        <end position="62"/>
    </location>
</feature>
<dbReference type="SUPFAM" id="SSF47413">
    <property type="entry name" value="lambda repressor-like DNA-binding domains"/>
    <property type="match status" value="1"/>
</dbReference>
<gene>
    <name evidence="2" type="ORF">ERS852502_01930</name>
</gene>
<evidence type="ECO:0000313" key="2">
    <source>
        <dbReference type="EMBL" id="CUQ89242.1"/>
    </source>
</evidence>